<dbReference type="Proteomes" id="UP000244064">
    <property type="component" value="Unassembled WGS sequence"/>
</dbReference>
<dbReference type="PROSITE" id="PS51257">
    <property type="entry name" value="PROKAR_LIPOPROTEIN"/>
    <property type="match status" value="1"/>
</dbReference>
<comment type="caution">
    <text evidence="1">The sequence shown here is derived from an EMBL/GenBank/DDBJ whole genome shotgun (WGS) entry which is preliminary data.</text>
</comment>
<proteinExistence type="predicted"/>
<keyword evidence="2" id="KW-1185">Reference proteome</keyword>
<dbReference type="AlphaFoldDB" id="A0A2T5PB66"/>
<gene>
    <name evidence="1" type="ORF">DBO85_06765</name>
</gene>
<accession>A0A2T5PB66</accession>
<evidence type="ECO:0000313" key="2">
    <source>
        <dbReference type="Proteomes" id="UP000244064"/>
    </source>
</evidence>
<protein>
    <submittedName>
        <fullName evidence="1">Uncharacterized protein</fullName>
    </submittedName>
</protein>
<sequence length="90" mass="10106">MAKYTCNVFITKVKRVQGFNNFLISCHFDNGAIESLVSYMYYCACIIWGLLDGLCKVLSNILGFLVDRLIGYALPFCGVDAVYISYKPAE</sequence>
<reference evidence="1 2" key="1">
    <citation type="submission" date="2018-04" db="EMBL/GenBank/DDBJ databases">
        <title>Pseudomonas sp. nov., isolated from mangrove soil.</title>
        <authorList>
            <person name="Chen C."/>
        </authorList>
    </citation>
    <scope>NUCLEOTIDE SEQUENCE [LARGE SCALE GENOMIC DNA]</scope>
    <source>
        <strain evidence="1 2">TC-11</strain>
    </source>
</reference>
<organism evidence="1 2">
    <name type="scientific">Pseudomonas mangrovi</name>
    <dbReference type="NCBI Taxonomy" id="2161748"/>
    <lineage>
        <taxon>Bacteria</taxon>
        <taxon>Pseudomonadati</taxon>
        <taxon>Pseudomonadota</taxon>
        <taxon>Gammaproteobacteria</taxon>
        <taxon>Pseudomonadales</taxon>
        <taxon>Pseudomonadaceae</taxon>
        <taxon>Pseudomonas</taxon>
    </lineage>
</organism>
<evidence type="ECO:0000313" key="1">
    <source>
        <dbReference type="EMBL" id="PTU74961.1"/>
    </source>
</evidence>
<name>A0A2T5PB66_9PSED</name>
<dbReference type="EMBL" id="QASN01000013">
    <property type="protein sequence ID" value="PTU74961.1"/>
    <property type="molecule type" value="Genomic_DNA"/>
</dbReference>